<evidence type="ECO:0000256" key="8">
    <source>
        <dbReference type="ARBA" id="ARBA00023242"/>
    </source>
</evidence>
<evidence type="ECO:0000256" key="2">
    <source>
        <dbReference type="ARBA" id="ARBA00004496"/>
    </source>
</evidence>
<comment type="pathway">
    <text evidence="3">tRNA modification; 5-methoxycarbonylmethyl-2-thiouridine-tRNA biosynthesis.</text>
</comment>
<comment type="subcellular location">
    <subcellularLocation>
        <location evidence="2">Cytoplasm</location>
    </subcellularLocation>
    <subcellularLocation>
        <location evidence="1">Nucleus</location>
    </subcellularLocation>
</comment>
<evidence type="ECO:0000313" key="9">
    <source>
        <dbReference type="EMBL" id="KAL2052900.1"/>
    </source>
</evidence>
<comment type="caution">
    <text evidence="9">The sequence shown here is derived from an EMBL/GenBank/DDBJ whole genome shotgun (WGS) entry which is preliminary data.</text>
</comment>
<evidence type="ECO:0000256" key="7">
    <source>
        <dbReference type="ARBA" id="ARBA00022694"/>
    </source>
</evidence>
<dbReference type="PANTHER" id="PTHR15641">
    <property type="entry name" value="ELONGATOR COMPLEX PROTEIN 5"/>
    <property type="match status" value="1"/>
</dbReference>
<sequence>MADRALQHRRVHNLLLIQKLLGLRGDSSPFTLVLDAVEQSAKPLIRHYIHNAQISKMDVVYVSFETPKAPSGITTFVNARRRAAAEMQGEIASMVSTNKRTLLIVDNLYPFACNTTLDLPSFLSSVVTPTTSLLAIYHADTPLPPPLPPNSYAPPPLTSLEFLATTIFTTHSLEQFLSCKRAADKSLTQPVFGLEEKREGVIIGLGSNDPKGLVLEMDHRRKSGRNIEETFFLPPPSSKEKIILLEDHPLYRRSDLEDAKSAANEIATELSTFDLGITAKQRRDREGVVLPYFDAQKDGWGGGEGEDPL</sequence>
<dbReference type="CDD" id="cd19496">
    <property type="entry name" value="Elp5"/>
    <property type="match status" value="1"/>
</dbReference>
<evidence type="ECO:0000256" key="4">
    <source>
        <dbReference type="ARBA" id="ARBA00009567"/>
    </source>
</evidence>
<dbReference type="Gene3D" id="3.40.50.300">
    <property type="entry name" value="P-loop containing nucleotide triphosphate hydrolases"/>
    <property type="match status" value="1"/>
</dbReference>
<evidence type="ECO:0000313" key="10">
    <source>
        <dbReference type="Proteomes" id="UP001590951"/>
    </source>
</evidence>
<evidence type="ECO:0000256" key="5">
    <source>
        <dbReference type="ARBA" id="ARBA00020264"/>
    </source>
</evidence>
<keyword evidence="7" id="KW-0819">tRNA processing</keyword>
<dbReference type="Proteomes" id="UP001590951">
    <property type="component" value="Unassembled WGS sequence"/>
</dbReference>
<gene>
    <name evidence="9" type="ORF">ABVK25_006840</name>
</gene>
<dbReference type="EMBL" id="JBHFEH010000024">
    <property type="protein sequence ID" value="KAL2052900.1"/>
    <property type="molecule type" value="Genomic_DNA"/>
</dbReference>
<accession>A0ABR4B557</accession>
<evidence type="ECO:0000256" key="1">
    <source>
        <dbReference type="ARBA" id="ARBA00004123"/>
    </source>
</evidence>
<evidence type="ECO:0000256" key="3">
    <source>
        <dbReference type="ARBA" id="ARBA00005043"/>
    </source>
</evidence>
<dbReference type="PANTHER" id="PTHR15641:SF1">
    <property type="entry name" value="ELONGATOR COMPLEX PROTEIN 5"/>
    <property type="match status" value="1"/>
</dbReference>
<name>A0ABR4B557_9LECA</name>
<organism evidence="9 10">
    <name type="scientific">Lepraria finkii</name>
    <dbReference type="NCBI Taxonomy" id="1340010"/>
    <lineage>
        <taxon>Eukaryota</taxon>
        <taxon>Fungi</taxon>
        <taxon>Dikarya</taxon>
        <taxon>Ascomycota</taxon>
        <taxon>Pezizomycotina</taxon>
        <taxon>Lecanoromycetes</taxon>
        <taxon>OSLEUM clade</taxon>
        <taxon>Lecanoromycetidae</taxon>
        <taxon>Lecanorales</taxon>
        <taxon>Lecanorineae</taxon>
        <taxon>Stereocaulaceae</taxon>
        <taxon>Lepraria</taxon>
    </lineage>
</organism>
<evidence type="ECO:0000256" key="6">
    <source>
        <dbReference type="ARBA" id="ARBA00022490"/>
    </source>
</evidence>
<protein>
    <recommendedName>
        <fullName evidence="5">Elongator complex protein 5</fullName>
    </recommendedName>
</protein>
<proteinExistence type="inferred from homology"/>
<keyword evidence="6" id="KW-0963">Cytoplasm</keyword>
<keyword evidence="10" id="KW-1185">Reference proteome</keyword>
<comment type="similarity">
    <text evidence="4">Belongs to the ELP5 family.</text>
</comment>
<keyword evidence="8" id="KW-0539">Nucleus</keyword>
<dbReference type="InterPro" id="IPR027417">
    <property type="entry name" value="P-loop_NTPase"/>
</dbReference>
<dbReference type="Pfam" id="PF10483">
    <property type="entry name" value="Elong_Iki1"/>
    <property type="match status" value="1"/>
</dbReference>
<reference evidence="9 10" key="1">
    <citation type="submission" date="2024-09" db="EMBL/GenBank/DDBJ databases">
        <title>Rethinking Asexuality: The Enigmatic Case of Functional Sexual Genes in Lepraria (Stereocaulaceae).</title>
        <authorList>
            <person name="Doellman M."/>
            <person name="Sun Y."/>
            <person name="Barcenas-Pena A."/>
            <person name="Lumbsch H.T."/>
            <person name="Grewe F."/>
        </authorList>
    </citation>
    <scope>NUCLEOTIDE SEQUENCE [LARGE SCALE GENOMIC DNA]</scope>
    <source>
        <strain evidence="9 10">Grewe 0041</strain>
    </source>
</reference>
<dbReference type="InterPro" id="IPR019519">
    <property type="entry name" value="Elp5"/>
</dbReference>